<comment type="caution">
    <text evidence="1">The sequence shown here is derived from an EMBL/GenBank/DDBJ whole genome shotgun (WGS) entry which is preliminary data.</text>
</comment>
<accession>A0A401U7U7</accession>
<evidence type="ECO:0000313" key="1">
    <source>
        <dbReference type="EMBL" id="GCC50956.1"/>
    </source>
</evidence>
<organism evidence="1 2">
    <name type="scientific">Chryseotalea sanaruensis</name>
    <dbReference type="NCBI Taxonomy" id="2482724"/>
    <lineage>
        <taxon>Bacteria</taxon>
        <taxon>Pseudomonadati</taxon>
        <taxon>Bacteroidota</taxon>
        <taxon>Cytophagia</taxon>
        <taxon>Cytophagales</taxon>
        <taxon>Chryseotaleaceae</taxon>
        <taxon>Chryseotalea</taxon>
    </lineage>
</organism>
<name>A0A401U7U7_9BACT</name>
<keyword evidence="2" id="KW-1185">Reference proteome</keyword>
<dbReference type="EMBL" id="BHXQ01000002">
    <property type="protein sequence ID" value="GCC50956.1"/>
    <property type="molecule type" value="Genomic_DNA"/>
</dbReference>
<dbReference type="AlphaFoldDB" id="A0A401U7U7"/>
<dbReference type="Proteomes" id="UP000288227">
    <property type="component" value="Unassembled WGS sequence"/>
</dbReference>
<proteinExistence type="predicted"/>
<protein>
    <submittedName>
        <fullName evidence="1">Uncharacterized protein</fullName>
    </submittedName>
</protein>
<dbReference type="Gene3D" id="3.90.930.1">
    <property type="match status" value="1"/>
</dbReference>
<sequence length="294" mass="34149">MTLAAQDSLVGTASTYLKNLRDSTIQEIRIVELAEDGSIINLNAIHEFSSNGRIRKSKLFYQEPFQHQLNKFYHYDSAGISETEQREGSKSSMQKVNLSYHDIDIKVLSMAKMDTSKFLFEKIKSLTRNILDTAQVEDYQKISRISILISRNDRLRFTITKANLMYDRIYTEVSKGSRNDSAVWRYDENGALTKTFYGADGIKSSLKRFSKNGKLIFEELFGSPFNFSVEATYTDDGRVSELLLFTNSRTAEKRKKYKYTDNLLTMIEDYSAYDNTTKFLRYDYLFNNENVRTR</sequence>
<gene>
    <name evidence="1" type="ORF">SanaruYs_11750</name>
</gene>
<reference evidence="1 2" key="1">
    <citation type="submission" date="2018-11" db="EMBL/GenBank/DDBJ databases">
        <title>Chryseotalea sanarue gen. nov., sp., nov., a member of the family Cytophagaceae, isolated from a brackish lake in Hamamatsu Japan.</title>
        <authorList>
            <person name="Maejima Y."/>
            <person name="Iino T."/>
            <person name="Muraguchi Y."/>
            <person name="Fukuda K."/>
            <person name="Ohkuma M."/>
            <person name="Moriuchi R."/>
            <person name="Dohra H."/>
            <person name="Kimbara K."/>
            <person name="Shintani M."/>
        </authorList>
    </citation>
    <scope>NUCLEOTIDE SEQUENCE [LARGE SCALE GENOMIC DNA]</scope>
    <source>
        <strain evidence="1 2">Ys</strain>
    </source>
</reference>
<evidence type="ECO:0000313" key="2">
    <source>
        <dbReference type="Proteomes" id="UP000288227"/>
    </source>
</evidence>